<dbReference type="GO" id="GO:0003824">
    <property type="term" value="F:catalytic activity"/>
    <property type="evidence" value="ECO:0007669"/>
    <property type="project" value="InterPro"/>
</dbReference>
<dbReference type="Gene3D" id="3.30.559.10">
    <property type="entry name" value="Chloramphenicol acetyltransferase-like domain"/>
    <property type="match status" value="1"/>
</dbReference>
<dbReference type="Pfam" id="PF00975">
    <property type="entry name" value="Thioesterase"/>
    <property type="match status" value="1"/>
</dbReference>
<keyword evidence="2" id="KW-0596">Phosphopantetheine</keyword>
<dbReference type="InterPro" id="IPR001031">
    <property type="entry name" value="Thioesterase"/>
</dbReference>
<dbReference type="InterPro" id="IPR020845">
    <property type="entry name" value="AMP-binding_CS"/>
</dbReference>
<dbReference type="RefSeq" id="WP_317769327.1">
    <property type="nucleotide sequence ID" value="NZ_JAWLUP010000225.1"/>
</dbReference>
<dbReference type="Gene3D" id="3.40.50.980">
    <property type="match status" value="2"/>
</dbReference>
<dbReference type="Pfam" id="PF00550">
    <property type="entry name" value="PP-binding"/>
    <property type="match status" value="2"/>
</dbReference>
<dbReference type="CDD" id="cd19540">
    <property type="entry name" value="LCL_NRPS-like"/>
    <property type="match status" value="1"/>
</dbReference>
<dbReference type="InterPro" id="IPR020806">
    <property type="entry name" value="PKS_PP-bd"/>
</dbReference>
<dbReference type="PANTHER" id="PTHR45527">
    <property type="entry name" value="NONRIBOSOMAL PEPTIDE SYNTHETASE"/>
    <property type="match status" value="1"/>
</dbReference>
<dbReference type="Gene3D" id="3.30.559.30">
    <property type="entry name" value="Nonribosomal peptide synthetase, condensation domain"/>
    <property type="match status" value="1"/>
</dbReference>
<dbReference type="GO" id="GO:0031177">
    <property type="term" value="F:phosphopantetheine binding"/>
    <property type="evidence" value="ECO:0007669"/>
    <property type="project" value="InterPro"/>
</dbReference>
<evidence type="ECO:0000256" key="3">
    <source>
        <dbReference type="ARBA" id="ARBA00022553"/>
    </source>
</evidence>
<dbReference type="GO" id="GO:0043041">
    <property type="term" value="P:amino acid activation for nonribosomal peptide biosynthetic process"/>
    <property type="evidence" value="ECO:0007669"/>
    <property type="project" value="TreeGrafter"/>
</dbReference>
<dbReference type="InterPro" id="IPR000873">
    <property type="entry name" value="AMP-dep_synth/lig_dom"/>
</dbReference>
<comment type="cofactor">
    <cofactor evidence="1">
        <name>pantetheine 4'-phosphate</name>
        <dbReference type="ChEBI" id="CHEBI:47942"/>
    </cofactor>
</comment>
<dbReference type="SUPFAM" id="SSF52777">
    <property type="entry name" value="CoA-dependent acyltransferases"/>
    <property type="match status" value="2"/>
</dbReference>
<dbReference type="InterPro" id="IPR036736">
    <property type="entry name" value="ACP-like_sf"/>
</dbReference>
<evidence type="ECO:0000256" key="2">
    <source>
        <dbReference type="ARBA" id="ARBA00022450"/>
    </source>
</evidence>
<dbReference type="PROSITE" id="PS00455">
    <property type="entry name" value="AMP_BINDING"/>
    <property type="match status" value="1"/>
</dbReference>
<dbReference type="FunFam" id="2.30.38.10:FF:000001">
    <property type="entry name" value="Non-ribosomal peptide synthetase PvdI"/>
    <property type="match status" value="1"/>
</dbReference>
<dbReference type="FunFam" id="1.10.1200.10:FF:000016">
    <property type="entry name" value="Non-ribosomal peptide synthase"/>
    <property type="match status" value="1"/>
</dbReference>
<dbReference type="InterPro" id="IPR045851">
    <property type="entry name" value="AMP-bd_C_sf"/>
</dbReference>
<dbReference type="InterPro" id="IPR006162">
    <property type="entry name" value="Ppantetheine_attach_site"/>
</dbReference>
<feature type="domain" description="Carrier" evidence="4">
    <location>
        <begin position="30"/>
        <end position="105"/>
    </location>
</feature>
<dbReference type="GO" id="GO:0072330">
    <property type="term" value="P:monocarboxylic acid biosynthetic process"/>
    <property type="evidence" value="ECO:0007669"/>
    <property type="project" value="UniProtKB-ARBA"/>
</dbReference>
<dbReference type="PANTHER" id="PTHR45527:SF1">
    <property type="entry name" value="FATTY ACID SYNTHASE"/>
    <property type="match status" value="1"/>
</dbReference>
<dbReference type="Pfam" id="PF00668">
    <property type="entry name" value="Condensation"/>
    <property type="match status" value="1"/>
</dbReference>
<dbReference type="EMBL" id="JAWLUP010000225">
    <property type="protein sequence ID" value="MDV7268836.1"/>
    <property type="molecule type" value="Genomic_DNA"/>
</dbReference>
<evidence type="ECO:0000313" key="5">
    <source>
        <dbReference type="EMBL" id="MDV7268836.1"/>
    </source>
</evidence>
<protein>
    <submittedName>
        <fullName evidence="5">Amino acid adenylation domain-containing protein</fullName>
    </submittedName>
</protein>
<dbReference type="PROSITE" id="PS50075">
    <property type="entry name" value="CARRIER"/>
    <property type="match status" value="2"/>
</dbReference>
<dbReference type="SUPFAM" id="SSF47336">
    <property type="entry name" value="ACP-like"/>
    <property type="match status" value="2"/>
</dbReference>
<dbReference type="GO" id="GO:0008610">
    <property type="term" value="P:lipid biosynthetic process"/>
    <property type="evidence" value="ECO:0007669"/>
    <property type="project" value="UniProtKB-ARBA"/>
</dbReference>
<dbReference type="InterPro" id="IPR029058">
    <property type="entry name" value="AB_hydrolase_fold"/>
</dbReference>
<evidence type="ECO:0000313" key="6">
    <source>
        <dbReference type="Proteomes" id="UP001185863"/>
    </source>
</evidence>
<proteinExistence type="predicted"/>
<gene>
    <name evidence="5" type="ORF">R4315_30430</name>
</gene>
<dbReference type="Gene3D" id="3.40.50.1820">
    <property type="entry name" value="alpha/beta hydrolase"/>
    <property type="match status" value="1"/>
</dbReference>
<organism evidence="5 6">
    <name type="scientific">Rhodococcus oxybenzonivorans</name>
    <dbReference type="NCBI Taxonomy" id="1990687"/>
    <lineage>
        <taxon>Bacteria</taxon>
        <taxon>Bacillati</taxon>
        <taxon>Actinomycetota</taxon>
        <taxon>Actinomycetes</taxon>
        <taxon>Mycobacteriales</taxon>
        <taxon>Nocardiaceae</taxon>
        <taxon>Rhodococcus</taxon>
    </lineage>
</organism>
<dbReference type="InterPro" id="IPR001242">
    <property type="entry name" value="Condensation_dom"/>
</dbReference>
<dbReference type="SUPFAM" id="SSF53474">
    <property type="entry name" value="alpha/beta-Hydrolases"/>
    <property type="match status" value="1"/>
</dbReference>
<dbReference type="InterPro" id="IPR023213">
    <property type="entry name" value="CAT-like_dom_sf"/>
</dbReference>
<evidence type="ECO:0000259" key="4">
    <source>
        <dbReference type="PROSITE" id="PS50075"/>
    </source>
</evidence>
<dbReference type="InterPro" id="IPR009081">
    <property type="entry name" value="PP-bd_ACP"/>
</dbReference>
<dbReference type="InterPro" id="IPR025110">
    <property type="entry name" value="AMP-bd_C"/>
</dbReference>
<accession>A0AAE5A9T1</accession>
<dbReference type="GO" id="GO:0044550">
    <property type="term" value="P:secondary metabolite biosynthetic process"/>
    <property type="evidence" value="ECO:0007669"/>
    <property type="project" value="TreeGrafter"/>
</dbReference>
<dbReference type="Proteomes" id="UP001185863">
    <property type="component" value="Unassembled WGS sequence"/>
</dbReference>
<sequence length="1429" mass="153385">EKIPLTAVGKLDRRALPIPDFGLAASEYRAPANPVEETVADTFAEVLGIDRVGADDNFFDLGGNSLSATRAVARLRGALGADVGVRVLFEAPTVAALAARIEHAGAGPSGRPALTAGPRPDRIPLSYAQQRMWFINQFDTSSPAYNIPMLVRLTGELDVDALTSALTDVVTRHESLRTRFPLRDGEPVQEILEPAVPDLTPIALTDEAALGQELTRLVSTGFDVTTFPPLRIALFTLGGATSTLAVVVHHISADGFSMAPLVRDVMIAYESRVRGVPPAWTPLPVQYADYTLWQRRLLGSEDDPESLLSRQLAFWESNLSGVPELLELPTDHHRPAQQSFIGDRVRFVVDAQLHERIRAAARLHHSTEFMIVHAALAVLLGRLGGTGDVVIGTPIAGRGEAALDDLVGMFVGTLALRSTVEPGQPFSGLLAQVRDADLAAFAHADVPFERVVDAVGPVRSTAHSPIFQVSLEFQNNERPALALPGLRVEGLDPALDVVKVDLEVILAEKFDADGAAEGMDGAIDFATDLFDASTVQGFAERFVRILTAVTAEPGIPVGDIEILRADEVAELTPARGPLDAPALLLPDLLTAAAEHDPAAAAIRYEGRSMSYRELDEASNRLARRLIELGVGPGTSVALSVSRSVESVLSVWSVARTGAAFLPVDPGYPLERIEHMLADSAAVSGITVRAHRGRLPDLVTWLVLDDPDEENRIAVQSPDPVTDADRTAPLHEWHSAYLIYTSGSTGTPKGVTVTHRGLANLAAEERDVLAVTDHSRVLHFASPSFDASVFELVMAFCAGATLVIAPPTIYGGTELAELLGSERVSHGFVTPTALASMGPVGFESLRTLVVAGEACPPELVARWAPGRRMFNAYGPTETTIMSNISAALVPGEPITLGAPTRGVSEVVLDSRMRPVPVGVVGELYVSGRALAAGYHRRPALTASRFVAAPWGAPGERMYRTGDVVRWRRDGTLEYVSRSDFQVKIRGFRIEPGEIDAALTDHPAVGYAVTIGRSGPSGESLLVSYVRPAGGGNVDTAELIRFVGERLPAHMVPAAIVVLDQIPLTPVGKLDRAALPAPEFLSGHRFRLPANDLEALVVDVFAEILGVDGIGADDNFFERSGNSLLATKVAGELQQRLDRKIPLQWMFLDPTPSGIARRLALPTAAGGVEDVLAVLIPLRSEGTGRPLFCVHPGIGLSWGYAGLVRHLPADRPVYGLQLPTISGDGEYSSLEQLAHRYVEEMKAVQPEGPYDLLGWSLGGVIAHAMAVELQHAGDEVGVLAVMDSYPDNGEDPLFGKLDMRDLLRGLGLVVDIEGDLTYEEAARLLNESWGTDSGVRAEHLERINAGYENSRNLVHRFVPQVYDGSLLIFPATAADDTTTRPRSAQEWQPLVTGNIDEHPVDCGHNDMIEPQSLAVIGPVLTRYLEDRRPPP</sequence>
<dbReference type="Gene3D" id="1.10.1200.10">
    <property type="entry name" value="ACP-like"/>
    <property type="match status" value="1"/>
</dbReference>
<dbReference type="InterPro" id="IPR010071">
    <property type="entry name" value="AA_adenyl_dom"/>
</dbReference>
<reference evidence="5" key="1">
    <citation type="submission" date="2023-10" db="EMBL/GenBank/DDBJ databases">
        <title>Development of a sustainable strategy for remediation of hydrocarbon-contaminated territories based on the waste exchange concept.</title>
        <authorList>
            <person name="Krivoruchko A."/>
        </authorList>
    </citation>
    <scope>NUCLEOTIDE SEQUENCE</scope>
    <source>
        <strain evidence="5">IEGM 68</strain>
    </source>
</reference>
<dbReference type="PROSITE" id="PS00012">
    <property type="entry name" value="PHOSPHOPANTETHEINE"/>
    <property type="match status" value="1"/>
</dbReference>
<dbReference type="NCBIfam" id="TIGR01733">
    <property type="entry name" value="AA-adenyl-dom"/>
    <property type="match status" value="1"/>
</dbReference>
<dbReference type="Gene3D" id="2.30.38.10">
    <property type="entry name" value="Luciferase, Domain 3"/>
    <property type="match status" value="1"/>
</dbReference>
<evidence type="ECO:0000256" key="1">
    <source>
        <dbReference type="ARBA" id="ARBA00001957"/>
    </source>
</evidence>
<dbReference type="GO" id="GO:0005737">
    <property type="term" value="C:cytoplasm"/>
    <property type="evidence" value="ECO:0007669"/>
    <property type="project" value="TreeGrafter"/>
</dbReference>
<feature type="domain" description="Carrier" evidence="4">
    <location>
        <begin position="1086"/>
        <end position="1161"/>
    </location>
</feature>
<dbReference type="SMART" id="SM00823">
    <property type="entry name" value="PKS_PP"/>
    <property type="match status" value="2"/>
</dbReference>
<dbReference type="Pfam" id="PF00501">
    <property type="entry name" value="AMP-binding"/>
    <property type="match status" value="1"/>
</dbReference>
<keyword evidence="3" id="KW-0597">Phosphoprotein</keyword>
<dbReference type="Pfam" id="PF13193">
    <property type="entry name" value="AMP-binding_C"/>
    <property type="match status" value="1"/>
</dbReference>
<comment type="caution">
    <text evidence="5">The sequence shown here is derived from an EMBL/GenBank/DDBJ whole genome shotgun (WGS) entry which is preliminary data.</text>
</comment>
<name>A0AAE5A9T1_9NOCA</name>
<dbReference type="Gene3D" id="3.30.300.30">
    <property type="match status" value="1"/>
</dbReference>
<dbReference type="SUPFAM" id="SSF56801">
    <property type="entry name" value="Acetyl-CoA synthetase-like"/>
    <property type="match status" value="1"/>
</dbReference>
<feature type="non-terminal residue" evidence="5">
    <location>
        <position position="1"/>
    </location>
</feature>